<evidence type="ECO:0000313" key="2">
    <source>
        <dbReference type="Proteomes" id="UP000730481"/>
    </source>
</evidence>
<keyword evidence="2" id="KW-1185">Reference proteome</keyword>
<dbReference type="OrthoDB" id="5099766at2759"/>
<reference evidence="1" key="2">
    <citation type="submission" date="2020-02" db="EMBL/GenBank/DDBJ databases">
        <title>Identification and distribution of gene clusters putatively required for synthesis of sphingolipid metabolism inhibitors in phylogenetically diverse species of the filamentous fungus Fusarium.</title>
        <authorList>
            <person name="Kim H.-S."/>
            <person name="Busman M."/>
            <person name="Brown D.W."/>
            <person name="Divon H."/>
            <person name="Uhlig S."/>
            <person name="Proctor R.H."/>
        </authorList>
    </citation>
    <scope>NUCLEOTIDE SEQUENCE</scope>
    <source>
        <strain evidence="1">NRRL 25174</strain>
    </source>
</reference>
<protein>
    <submittedName>
        <fullName evidence="1">Uncharacterized protein</fullName>
    </submittedName>
</protein>
<reference evidence="1" key="1">
    <citation type="journal article" date="2017" name="Mycologia">
        <title>Fusarium algeriense, sp. nov., a novel toxigenic crown rot pathogen of durum wheat from Algeria is nested in the Fusarium burgessii species complex.</title>
        <authorList>
            <person name="Laraba I."/>
            <person name="Keddad A."/>
            <person name="Boureghda H."/>
            <person name="Abdallah N."/>
            <person name="Vaughan M.M."/>
            <person name="Proctor R.H."/>
            <person name="Busman M."/>
            <person name="O'Donnell K."/>
        </authorList>
    </citation>
    <scope>NUCLEOTIDE SEQUENCE</scope>
    <source>
        <strain evidence="1">NRRL 25174</strain>
    </source>
</reference>
<evidence type="ECO:0000313" key="1">
    <source>
        <dbReference type="EMBL" id="KAF4340258.1"/>
    </source>
</evidence>
<gene>
    <name evidence="1" type="ORF">FBEOM_5769</name>
</gene>
<name>A0A9P5DZL6_9HYPO</name>
<dbReference type="EMBL" id="PVQB02000243">
    <property type="protein sequence ID" value="KAF4340258.1"/>
    <property type="molecule type" value="Genomic_DNA"/>
</dbReference>
<organism evidence="1 2">
    <name type="scientific">Fusarium beomiforme</name>
    <dbReference type="NCBI Taxonomy" id="44412"/>
    <lineage>
        <taxon>Eukaryota</taxon>
        <taxon>Fungi</taxon>
        <taxon>Dikarya</taxon>
        <taxon>Ascomycota</taxon>
        <taxon>Pezizomycotina</taxon>
        <taxon>Sordariomycetes</taxon>
        <taxon>Hypocreomycetidae</taxon>
        <taxon>Hypocreales</taxon>
        <taxon>Nectriaceae</taxon>
        <taxon>Fusarium</taxon>
        <taxon>Fusarium burgessii species complex</taxon>
    </lineage>
</organism>
<dbReference type="PANTHER" id="PTHR38795">
    <property type="entry name" value="DUF6604 DOMAIN-CONTAINING PROTEIN"/>
    <property type="match status" value="1"/>
</dbReference>
<dbReference type="AlphaFoldDB" id="A0A9P5DZL6"/>
<dbReference type="PANTHER" id="PTHR38795:SF1">
    <property type="entry name" value="DUF6604 DOMAIN-CONTAINING PROTEIN"/>
    <property type="match status" value="1"/>
</dbReference>
<proteinExistence type="predicted"/>
<accession>A0A9P5DZL6</accession>
<comment type="caution">
    <text evidence="1">The sequence shown here is derived from an EMBL/GenBank/DDBJ whole genome shotgun (WGS) entry which is preliminary data.</text>
</comment>
<dbReference type="Proteomes" id="UP000730481">
    <property type="component" value="Unassembled WGS sequence"/>
</dbReference>
<sequence>MVVQKSGNEPEGLCVLAWVEKYQILKRSPMPIGLALYYHRAEMQEAGLKATNAWGSVILPAHLYNALGEEGLIQCVWSYIDSLIEAFGEEQFFVGRRPETRYDYAKRFMLQVGI</sequence>